<keyword evidence="4" id="KW-1185">Reference proteome</keyword>
<keyword evidence="2" id="KW-1133">Transmembrane helix</keyword>
<evidence type="ECO:0000256" key="1">
    <source>
        <dbReference type="SAM" id="MobiDB-lite"/>
    </source>
</evidence>
<feature type="transmembrane region" description="Helical" evidence="2">
    <location>
        <begin position="267"/>
        <end position="291"/>
    </location>
</feature>
<gene>
    <name evidence="3" type="ORF">V5799_020075</name>
</gene>
<reference evidence="3 4" key="1">
    <citation type="journal article" date="2023" name="Arcadia Sci">
        <title>De novo assembly of a long-read Amblyomma americanum tick genome.</title>
        <authorList>
            <person name="Chou S."/>
            <person name="Poskanzer K.E."/>
            <person name="Rollins M."/>
            <person name="Thuy-Boun P.S."/>
        </authorList>
    </citation>
    <scope>NUCLEOTIDE SEQUENCE [LARGE SCALE GENOMIC DNA]</scope>
    <source>
        <strain evidence="3">F_SG_1</strain>
        <tissue evidence="3">Salivary glands</tissue>
    </source>
</reference>
<evidence type="ECO:0000313" key="3">
    <source>
        <dbReference type="EMBL" id="KAK8778583.1"/>
    </source>
</evidence>
<evidence type="ECO:0000313" key="4">
    <source>
        <dbReference type="Proteomes" id="UP001321473"/>
    </source>
</evidence>
<feature type="region of interest" description="Disordered" evidence="1">
    <location>
        <begin position="79"/>
        <end position="103"/>
    </location>
</feature>
<keyword evidence="2" id="KW-0812">Transmembrane</keyword>
<name>A0AAQ4EVU0_AMBAM</name>
<accession>A0AAQ4EVU0</accession>
<dbReference type="EMBL" id="JARKHS020010597">
    <property type="protein sequence ID" value="KAK8778583.1"/>
    <property type="molecule type" value="Genomic_DNA"/>
</dbReference>
<feature type="compositionally biased region" description="Pro residues" evidence="1">
    <location>
        <begin position="80"/>
        <end position="92"/>
    </location>
</feature>
<protein>
    <submittedName>
        <fullName evidence="3">Uncharacterized protein</fullName>
    </submittedName>
</protein>
<proteinExistence type="predicted"/>
<organism evidence="3 4">
    <name type="scientific">Amblyomma americanum</name>
    <name type="common">Lone star tick</name>
    <dbReference type="NCBI Taxonomy" id="6943"/>
    <lineage>
        <taxon>Eukaryota</taxon>
        <taxon>Metazoa</taxon>
        <taxon>Ecdysozoa</taxon>
        <taxon>Arthropoda</taxon>
        <taxon>Chelicerata</taxon>
        <taxon>Arachnida</taxon>
        <taxon>Acari</taxon>
        <taxon>Parasitiformes</taxon>
        <taxon>Ixodida</taxon>
        <taxon>Ixodoidea</taxon>
        <taxon>Ixodidae</taxon>
        <taxon>Amblyomminae</taxon>
        <taxon>Amblyomma</taxon>
    </lineage>
</organism>
<feature type="compositionally biased region" description="Basic and acidic residues" evidence="1">
    <location>
        <begin position="182"/>
        <end position="223"/>
    </location>
</feature>
<dbReference type="AlphaFoldDB" id="A0AAQ4EVU0"/>
<keyword evidence="2" id="KW-0472">Membrane</keyword>
<evidence type="ECO:0000256" key="2">
    <source>
        <dbReference type="SAM" id="Phobius"/>
    </source>
</evidence>
<comment type="caution">
    <text evidence="3">The sequence shown here is derived from an EMBL/GenBank/DDBJ whole genome shotgun (WGS) entry which is preliminary data.</text>
</comment>
<dbReference type="Proteomes" id="UP001321473">
    <property type="component" value="Unassembled WGS sequence"/>
</dbReference>
<sequence length="598" mass="64277">MMMTPPYFGGAGAAPYQAPQVTVLPQPTGSQPCVITVPMGGAGTGSQTNVIPLPIPTPLPIPVTGSGSGGGTVIFTGNAQPPPAPYPPPYQYPTPQQQPQSNGLADSAALMMMMQQIRSMTSPRGGRVKNRKAHVFSPEEVTSPPFSPEAAVPLAKKKREKSSADKKGHSRILSPGNEVSDEEKGVKKPADEKGEDVAAVKAQEQKDEKKEPEGDAPKTKEGTQEGETMGKGPDSGAPALSLNFPSTVALGQETATAEDDTEVPRGYSFFGICCYAVFVAFLVCLVTLAVAPTLLRALLDALGLVKHNEKKPGAGGIGSDSTNETQHSNAFAIDEVPTQAPFFDLGETFGEIGIDDEFRDGEFAALVTKPTYVGSIIDWLLNVGLNPGAEHEVTTTTAPRFPLPYWKKRLLNRENHNVAQDHSASKAGRPPYGFILPLGDNSAAYMNAAGGSEGNTGTNNKSNAHNLTSTAVKVTPAGHTRMRTTIFESSTANIEVSTKSPIRELIDSLLRRRSHASTAATTLWPLQDRLQYLPKTVYFEWFPTQTSPTMTARRNRSRRRGKGITLSFRLPEVPTRDIGKIVFYKVFRDFGYEETTHA</sequence>
<feature type="region of interest" description="Disordered" evidence="1">
    <location>
        <begin position="120"/>
        <end position="242"/>
    </location>
</feature>